<dbReference type="GO" id="GO:0016787">
    <property type="term" value="F:hydrolase activity"/>
    <property type="evidence" value="ECO:0007669"/>
    <property type="project" value="UniProtKB-KW"/>
</dbReference>
<dbReference type="EMBL" id="JAUSUG010000016">
    <property type="protein sequence ID" value="MDQ0256331.1"/>
    <property type="molecule type" value="Genomic_DNA"/>
</dbReference>
<evidence type="ECO:0000313" key="4">
    <source>
        <dbReference type="EMBL" id="MDQ0256331.1"/>
    </source>
</evidence>
<dbReference type="InterPro" id="IPR032466">
    <property type="entry name" value="Metal_Hydrolase"/>
</dbReference>
<dbReference type="SUPFAM" id="SSF51556">
    <property type="entry name" value="Metallo-dependent hydrolases"/>
    <property type="match status" value="1"/>
</dbReference>
<dbReference type="EC" id="3.1.21.-" evidence="4"/>
<name>A0ABU0A036_9BACI</name>
<proteinExistence type="inferred from homology"/>
<protein>
    <submittedName>
        <fullName evidence="4">TatD DNase family protein</fullName>
        <ecNumber evidence="4">3.1.21.-</ecNumber>
    </submittedName>
</protein>
<reference evidence="4 5" key="1">
    <citation type="submission" date="2023-07" db="EMBL/GenBank/DDBJ databases">
        <title>Genomic Encyclopedia of Type Strains, Phase IV (KMG-IV): sequencing the most valuable type-strain genomes for metagenomic binning, comparative biology and taxonomic classification.</title>
        <authorList>
            <person name="Goeker M."/>
        </authorList>
    </citation>
    <scope>NUCLEOTIDE SEQUENCE [LARGE SCALE GENOMIC DNA]</scope>
    <source>
        <strain evidence="4 5">DSM 9768</strain>
    </source>
</reference>
<comment type="caution">
    <text evidence="4">The sequence shown here is derived from an EMBL/GenBank/DDBJ whole genome shotgun (WGS) entry which is preliminary data.</text>
</comment>
<dbReference type="InterPro" id="IPR001130">
    <property type="entry name" value="TatD-like"/>
</dbReference>
<dbReference type="Proteomes" id="UP001230005">
    <property type="component" value="Unassembled WGS sequence"/>
</dbReference>
<dbReference type="PIRSF" id="PIRSF005902">
    <property type="entry name" value="DNase_TatD"/>
    <property type="match status" value="1"/>
</dbReference>
<dbReference type="PANTHER" id="PTHR46317">
    <property type="entry name" value="HYDROLASE OF PHP SUPERFAMILY-RELATED PROTEIN"/>
    <property type="match status" value="1"/>
</dbReference>
<evidence type="ECO:0000256" key="2">
    <source>
        <dbReference type="ARBA" id="ARBA00022723"/>
    </source>
</evidence>
<keyword evidence="2" id="KW-0479">Metal-binding</keyword>
<keyword evidence="5" id="KW-1185">Reference proteome</keyword>
<dbReference type="PANTHER" id="PTHR46317:SF1">
    <property type="entry name" value="HYDROLASE, TATD FAMILY"/>
    <property type="match status" value="1"/>
</dbReference>
<dbReference type="CDD" id="cd01310">
    <property type="entry name" value="TatD_DNAse"/>
    <property type="match status" value="1"/>
</dbReference>
<gene>
    <name evidence="4" type="ORF">J2S74_003751</name>
</gene>
<evidence type="ECO:0000256" key="1">
    <source>
        <dbReference type="ARBA" id="ARBA00009275"/>
    </source>
</evidence>
<keyword evidence="3 4" id="KW-0378">Hydrolase</keyword>
<dbReference type="Pfam" id="PF01026">
    <property type="entry name" value="TatD_DNase"/>
    <property type="match status" value="1"/>
</dbReference>
<dbReference type="RefSeq" id="WP_307328299.1">
    <property type="nucleotide sequence ID" value="NZ_JAUSUG010000016.1"/>
</dbReference>
<evidence type="ECO:0000256" key="3">
    <source>
        <dbReference type="ARBA" id="ARBA00022801"/>
    </source>
</evidence>
<dbReference type="Gene3D" id="3.20.20.140">
    <property type="entry name" value="Metal-dependent hydrolases"/>
    <property type="match status" value="1"/>
</dbReference>
<accession>A0ABU0A036</accession>
<evidence type="ECO:0000313" key="5">
    <source>
        <dbReference type="Proteomes" id="UP001230005"/>
    </source>
</evidence>
<comment type="similarity">
    <text evidence="1">Belongs to the metallo-dependent hydrolases superfamily. TatD-type hydrolase family.</text>
</comment>
<sequence length="258" mass="30205">MDNLIIDAHIHFDLYKDRERETILHDRKKYHIEQLISVSNNLASAKDNLFFSRKHNGVHAAFGYHPEQPLPSEQELERLHSFMDKHQHEMIGVGEVGLPYYLRRNNPGLPQENYVELLESFIIKAKKFNKPIVLHAVYGDAPIVCGLLEKYTVEKAHFHWFKGDAKTTEQMIQNGYYISITPDVIYKEKIQQLVEMYPLSNMMVETDGPWPFEGPFKNTMTHPKMIHQSIAQIAKLKKVNIKDVYKQVYKNTKSFYTI</sequence>
<organism evidence="4 5">
    <name type="scientific">Evansella vedderi</name>
    <dbReference type="NCBI Taxonomy" id="38282"/>
    <lineage>
        <taxon>Bacteria</taxon>
        <taxon>Bacillati</taxon>
        <taxon>Bacillota</taxon>
        <taxon>Bacilli</taxon>
        <taxon>Bacillales</taxon>
        <taxon>Bacillaceae</taxon>
        <taxon>Evansella</taxon>
    </lineage>
</organism>